<dbReference type="InterPro" id="IPR036388">
    <property type="entry name" value="WH-like_DNA-bd_sf"/>
</dbReference>
<comment type="similarity">
    <text evidence="1">Belongs to the disease resistance NB-LRR family.</text>
</comment>
<dbReference type="PANTHER" id="PTHR23155:SF1193">
    <property type="entry name" value="DISEASE RESISTANCE PROTEIN RPP13-RELATED"/>
    <property type="match status" value="1"/>
</dbReference>
<dbReference type="Proteomes" id="UP001190926">
    <property type="component" value="Unassembled WGS sequence"/>
</dbReference>
<evidence type="ECO:0000256" key="5">
    <source>
        <dbReference type="ARBA" id="ARBA00022821"/>
    </source>
</evidence>
<feature type="domain" description="Disease resistance R13L4/SHOC-2-like LRR" evidence="9">
    <location>
        <begin position="462"/>
        <end position="762"/>
    </location>
</feature>
<sequence length="807" mass="92501">MEEQIRAVVRKPRSVLKSLDLASEVKFVRENRVLPVYNYVKDKLPQLEINGGSRGVDDSQTKLRRDKPIRENRIVGFEDEEAKITEYLMQEEKGLDVIPIIGIPGQGKTTLTWKIYENENICFHFPIRIWVYISQKFNSRDVFLQILKKFTPSQDTSKLEYDELVKTVRACLEKEKFLLVLDDVWSVDAWEEIKEILPLGNRKSKVLITSREVKVGNRSTTIRKEPHKLRFLTEPESWTLLEYEVFGDDKDYPKEFNGMGKHIANKCDGVPLTLVVIGGILRDQLTSISTDVAITEWEMVSENVSRALESVQRIKDVVALSYDRLPEDLRDCFIYMGVFPEDYEIPVKMLLGLWIAEGFVQAKDDKSSEQMAELNLNDLISMNLVKVEKTNHMGKVKTCRVHDMIRAFCITKSKEQKMFREIKESKTTGALEPPVSEVSKLHRLCFQSDLSKFLSESPNGPHVRSLLCFYEQPVKLEPQYITVIPDGFKKLRILESKSIISNEFPAKVTTLMHLRYLTLCVENLKALPKQIAQLWNLQTLVVDTKSHSITMEANIWRMIWLRHVQTKATIVLNNEWIGEAGQNLQTLGRLSPESCTEDVSRRAKNLKTLTISGKLANIFDTKFLAKLHRLEKLKLVSSLAYERKSEDLLIRLPQSNCFPPYLKRLTLVNTFLDWPEISMLAMIRTLEVLKLKDNAFTGVNCNVSSYVFPKLQFLLIVNADLVIWDASANSFPSLKFLVVKNCENLIEIPECLGTHLQKLEIERLRESAVESARNIGKTRSGKPESKFSVPFNLNIGPACDPKGSNAK</sequence>
<dbReference type="InterPro" id="IPR027417">
    <property type="entry name" value="P-loop_NTPase"/>
</dbReference>
<protein>
    <recommendedName>
        <fullName evidence="12">NB-ARC domain-containing protein</fullName>
    </recommendedName>
</protein>
<dbReference type="InterPro" id="IPR042197">
    <property type="entry name" value="Apaf_helical"/>
</dbReference>
<dbReference type="FunFam" id="3.40.50.300:FF:001091">
    <property type="entry name" value="Probable disease resistance protein At1g61300"/>
    <property type="match status" value="1"/>
</dbReference>
<dbReference type="GO" id="GO:0043531">
    <property type="term" value="F:ADP binding"/>
    <property type="evidence" value="ECO:0007669"/>
    <property type="project" value="InterPro"/>
</dbReference>
<dbReference type="Pfam" id="PF23559">
    <property type="entry name" value="WHD_DRP"/>
    <property type="match status" value="1"/>
</dbReference>
<name>A0AAD4P7E5_PERFH</name>
<evidence type="ECO:0000256" key="1">
    <source>
        <dbReference type="ARBA" id="ARBA00008894"/>
    </source>
</evidence>
<proteinExistence type="inferred from homology"/>
<evidence type="ECO:0000259" key="7">
    <source>
        <dbReference type="Pfam" id="PF00931"/>
    </source>
</evidence>
<reference evidence="10 11" key="1">
    <citation type="journal article" date="2021" name="Nat. Commun.">
        <title>Incipient diploidization of the medicinal plant Perilla within 10,000 years.</title>
        <authorList>
            <person name="Zhang Y."/>
            <person name="Shen Q."/>
            <person name="Leng L."/>
            <person name="Zhang D."/>
            <person name="Chen S."/>
            <person name="Shi Y."/>
            <person name="Ning Z."/>
            <person name="Chen S."/>
        </authorList>
    </citation>
    <scope>NUCLEOTIDE SEQUENCE [LARGE SCALE GENOMIC DNA]</scope>
    <source>
        <strain evidence="11">cv. PC099</strain>
    </source>
</reference>
<accession>A0AAD4P7E5</accession>
<feature type="domain" description="NB-ARC" evidence="7">
    <location>
        <begin position="79"/>
        <end position="248"/>
    </location>
</feature>
<dbReference type="GO" id="GO:0098542">
    <property type="term" value="P:defense response to other organism"/>
    <property type="evidence" value="ECO:0007669"/>
    <property type="project" value="TreeGrafter"/>
</dbReference>
<dbReference type="EMBL" id="SDAM02000105">
    <property type="protein sequence ID" value="KAH6829734.1"/>
    <property type="molecule type" value="Genomic_DNA"/>
</dbReference>
<organism evidence="10 11">
    <name type="scientific">Perilla frutescens var. hirtella</name>
    <name type="common">Perilla citriodora</name>
    <name type="synonym">Perilla setoyensis</name>
    <dbReference type="NCBI Taxonomy" id="608512"/>
    <lineage>
        <taxon>Eukaryota</taxon>
        <taxon>Viridiplantae</taxon>
        <taxon>Streptophyta</taxon>
        <taxon>Embryophyta</taxon>
        <taxon>Tracheophyta</taxon>
        <taxon>Spermatophyta</taxon>
        <taxon>Magnoliopsida</taxon>
        <taxon>eudicotyledons</taxon>
        <taxon>Gunneridae</taxon>
        <taxon>Pentapetalae</taxon>
        <taxon>asterids</taxon>
        <taxon>lamiids</taxon>
        <taxon>Lamiales</taxon>
        <taxon>Lamiaceae</taxon>
        <taxon>Nepetoideae</taxon>
        <taxon>Elsholtzieae</taxon>
        <taxon>Perilla</taxon>
    </lineage>
</organism>
<gene>
    <name evidence="10" type="ORF">C2S53_015026</name>
</gene>
<keyword evidence="4" id="KW-0547">Nucleotide-binding</keyword>
<keyword evidence="11" id="KW-1185">Reference proteome</keyword>
<dbReference type="SUPFAM" id="SSF52540">
    <property type="entry name" value="P-loop containing nucleoside triphosphate hydrolases"/>
    <property type="match status" value="1"/>
</dbReference>
<dbReference type="InterPro" id="IPR044974">
    <property type="entry name" value="Disease_R_plants"/>
</dbReference>
<feature type="domain" description="Disease resistance protein winged helix" evidence="8">
    <location>
        <begin position="338"/>
        <end position="406"/>
    </location>
</feature>
<evidence type="ECO:0000256" key="2">
    <source>
        <dbReference type="ARBA" id="ARBA00022614"/>
    </source>
</evidence>
<comment type="caution">
    <text evidence="10">The sequence shown here is derived from an EMBL/GenBank/DDBJ whole genome shotgun (WGS) entry which is preliminary data.</text>
</comment>
<dbReference type="Pfam" id="PF00931">
    <property type="entry name" value="NB-ARC"/>
    <property type="match status" value="1"/>
</dbReference>
<keyword evidence="3" id="KW-0677">Repeat</keyword>
<dbReference type="Gene3D" id="3.80.10.10">
    <property type="entry name" value="Ribonuclease Inhibitor"/>
    <property type="match status" value="1"/>
</dbReference>
<dbReference type="FunFam" id="1.10.10.10:FF:000322">
    <property type="entry name" value="Probable disease resistance protein At1g63360"/>
    <property type="match status" value="1"/>
</dbReference>
<dbReference type="AlphaFoldDB" id="A0AAD4P7E5"/>
<evidence type="ECO:0000256" key="3">
    <source>
        <dbReference type="ARBA" id="ARBA00022737"/>
    </source>
</evidence>
<evidence type="ECO:0000313" key="11">
    <source>
        <dbReference type="Proteomes" id="UP001190926"/>
    </source>
</evidence>
<evidence type="ECO:0000256" key="6">
    <source>
        <dbReference type="ARBA" id="ARBA00022840"/>
    </source>
</evidence>
<dbReference type="InterPro" id="IPR055414">
    <property type="entry name" value="LRR_R13L4/SHOC2-like"/>
</dbReference>
<dbReference type="SUPFAM" id="SSF52058">
    <property type="entry name" value="L domain-like"/>
    <property type="match status" value="1"/>
</dbReference>
<dbReference type="Pfam" id="PF23598">
    <property type="entry name" value="LRR_14"/>
    <property type="match status" value="1"/>
</dbReference>
<keyword evidence="5" id="KW-0611">Plant defense</keyword>
<keyword evidence="6" id="KW-0067">ATP-binding</keyword>
<dbReference type="Gene3D" id="1.10.8.430">
    <property type="entry name" value="Helical domain of apoptotic protease-activating factors"/>
    <property type="match status" value="1"/>
</dbReference>
<dbReference type="GO" id="GO:0005524">
    <property type="term" value="F:ATP binding"/>
    <property type="evidence" value="ECO:0007669"/>
    <property type="project" value="UniProtKB-KW"/>
</dbReference>
<dbReference type="PRINTS" id="PR00364">
    <property type="entry name" value="DISEASERSIST"/>
</dbReference>
<evidence type="ECO:0008006" key="12">
    <source>
        <dbReference type="Google" id="ProtNLM"/>
    </source>
</evidence>
<evidence type="ECO:0000313" key="10">
    <source>
        <dbReference type="EMBL" id="KAH6829734.1"/>
    </source>
</evidence>
<dbReference type="InterPro" id="IPR058922">
    <property type="entry name" value="WHD_DRP"/>
</dbReference>
<dbReference type="GO" id="GO:0051607">
    <property type="term" value="P:defense response to virus"/>
    <property type="evidence" value="ECO:0007669"/>
    <property type="project" value="UniProtKB-ARBA"/>
</dbReference>
<evidence type="ECO:0000256" key="4">
    <source>
        <dbReference type="ARBA" id="ARBA00022741"/>
    </source>
</evidence>
<dbReference type="Gene3D" id="1.10.10.10">
    <property type="entry name" value="Winged helix-like DNA-binding domain superfamily/Winged helix DNA-binding domain"/>
    <property type="match status" value="1"/>
</dbReference>
<evidence type="ECO:0000259" key="8">
    <source>
        <dbReference type="Pfam" id="PF23559"/>
    </source>
</evidence>
<dbReference type="InterPro" id="IPR032675">
    <property type="entry name" value="LRR_dom_sf"/>
</dbReference>
<keyword evidence="2" id="KW-0433">Leucine-rich repeat</keyword>
<evidence type="ECO:0000259" key="9">
    <source>
        <dbReference type="Pfam" id="PF23598"/>
    </source>
</evidence>
<dbReference type="Gene3D" id="3.40.50.300">
    <property type="entry name" value="P-loop containing nucleotide triphosphate hydrolases"/>
    <property type="match status" value="1"/>
</dbReference>
<dbReference type="PANTHER" id="PTHR23155">
    <property type="entry name" value="DISEASE RESISTANCE PROTEIN RP"/>
    <property type="match status" value="1"/>
</dbReference>
<dbReference type="InterPro" id="IPR002182">
    <property type="entry name" value="NB-ARC"/>
</dbReference>